<dbReference type="EMBL" id="MGKP01000009">
    <property type="protein sequence ID" value="OGN29127.1"/>
    <property type="molecule type" value="Genomic_DNA"/>
</dbReference>
<dbReference type="Proteomes" id="UP000179047">
    <property type="component" value="Unassembled WGS sequence"/>
</dbReference>
<evidence type="ECO:0000313" key="1">
    <source>
        <dbReference type="EMBL" id="OGN29127.1"/>
    </source>
</evidence>
<accession>A0A1F8GUN1</accession>
<protein>
    <submittedName>
        <fullName evidence="1">Uncharacterized protein</fullName>
    </submittedName>
</protein>
<proteinExistence type="predicted"/>
<dbReference type="AlphaFoldDB" id="A0A1F8GUN1"/>
<organism evidence="1 2">
    <name type="scientific">Candidatus Yanofskybacteria bacterium RIFCSPLOWO2_01_FULL_49_25</name>
    <dbReference type="NCBI Taxonomy" id="1802701"/>
    <lineage>
        <taxon>Bacteria</taxon>
        <taxon>Candidatus Yanofskyibacteriota</taxon>
    </lineage>
</organism>
<name>A0A1F8GUN1_9BACT</name>
<sequence length="164" mass="17940">MNETMAHGSDISDKIDTCIVLAHVALERVSAKTEIGTLLAQRDILALKLALTKLKLALKKSYIQHKTNKTVQNKNPEITIGTSAKSKRAPRSVNLAVYKKSRSTAEAILGAMEGRGFVSSGDIEALLPKLSKRTIYRYLKSLLAQGVIAKHEDADTYAYDKQGV</sequence>
<dbReference type="STRING" id="1802701.A3A33_02590"/>
<comment type="caution">
    <text evidence="1">The sequence shown here is derived from an EMBL/GenBank/DDBJ whole genome shotgun (WGS) entry which is preliminary data.</text>
</comment>
<evidence type="ECO:0000313" key="2">
    <source>
        <dbReference type="Proteomes" id="UP000179047"/>
    </source>
</evidence>
<reference evidence="1 2" key="1">
    <citation type="journal article" date="2016" name="Nat. Commun.">
        <title>Thousands of microbial genomes shed light on interconnected biogeochemical processes in an aquifer system.</title>
        <authorList>
            <person name="Anantharaman K."/>
            <person name="Brown C.T."/>
            <person name="Hug L.A."/>
            <person name="Sharon I."/>
            <person name="Castelle C.J."/>
            <person name="Probst A.J."/>
            <person name="Thomas B.C."/>
            <person name="Singh A."/>
            <person name="Wilkins M.J."/>
            <person name="Karaoz U."/>
            <person name="Brodie E.L."/>
            <person name="Williams K.H."/>
            <person name="Hubbard S.S."/>
            <person name="Banfield J.F."/>
        </authorList>
    </citation>
    <scope>NUCLEOTIDE SEQUENCE [LARGE SCALE GENOMIC DNA]</scope>
</reference>
<gene>
    <name evidence="1" type="ORF">A3A33_02590</name>
</gene>